<dbReference type="SUPFAM" id="SSF53254">
    <property type="entry name" value="Phosphoglycerate mutase-like"/>
    <property type="match status" value="1"/>
</dbReference>
<dbReference type="InterPro" id="IPR050275">
    <property type="entry name" value="PGM_Phosphatase"/>
</dbReference>
<keyword evidence="1" id="KW-0413">Isomerase</keyword>
<dbReference type="Gene3D" id="3.40.50.1240">
    <property type="entry name" value="Phosphoglycerate mutase-like"/>
    <property type="match status" value="1"/>
</dbReference>
<sequence>MDEFHFVRHGQTADNQRGVRCGGDRDVPLTDFGIAQARRAAERFAVSGAGCRLVVAGPLQRTRVTGALFAQALGVPLLEREWLRERKLGHWNGLPIDLTRPWFAAGDTPPGGESEERFATRVLDGIADLGGLLAERPLLVGSKGVGRILLHRLAGQPAMELGNGEVVGFTRNADPADGAGRWACTRQPVQDDTKPIDA</sequence>
<dbReference type="RefSeq" id="WP_209987240.1">
    <property type="nucleotide sequence ID" value="NZ_JAGINO010000021.1"/>
</dbReference>
<gene>
    <name evidence="1" type="ORF">QO018_004571</name>
</gene>
<proteinExistence type="predicted"/>
<dbReference type="Pfam" id="PF00300">
    <property type="entry name" value="His_Phos_1"/>
    <property type="match status" value="1"/>
</dbReference>
<evidence type="ECO:0000313" key="1">
    <source>
        <dbReference type="EMBL" id="MDQ0535687.1"/>
    </source>
</evidence>
<keyword evidence="2" id="KW-1185">Reference proteome</keyword>
<dbReference type="SMART" id="SM00855">
    <property type="entry name" value="PGAM"/>
    <property type="match status" value="1"/>
</dbReference>
<accession>A0ABU0MQD2</accession>
<organism evidence="1 2">
    <name type="scientific">Azospirillum picis</name>
    <dbReference type="NCBI Taxonomy" id="488438"/>
    <lineage>
        <taxon>Bacteria</taxon>
        <taxon>Pseudomonadati</taxon>
        <taxon>Pseudomonadota</taxon>
        <taxon>Alphaproteobacteria</taxon>
        <taxon>Rhodospirillales</taxon>
        <taxon>Azospirillaceae</taxon>
        <taxon>Azospirillum</taxon>
    </lineage>
</organism>
<dbReference type="GO" id="GO:0004619">
    <property type="term" value="F:phosphoglycerate mutase activity"/>
    <property type="evidence" value="ECO:0007669"/>
    <property type="project" value="UniProtKB-EC"/>
</dbReference>
<evidence type="ECO:0000313" key="2">
    <source>
        <dbReference type="Proteomes" id="UP001244552"/>
    </source>
</evidence>
<dbReference type="Proteomes" id="UP001244552">
    <property type="component" value="Unassembled WGS sequence"/>
</dbReference>
<name>A0ABU0MQD2_9PROT</name>
<dbReference type="PANTHER" id="PTHR48100:SF1">
    <property type="entry name" value="HISTIDINE PHOSPHATASE FAMILY PROTEIN-RELATED"/>
    <property type="match status" value="1"/>
</dbReference>
<dbReference type="CDD" id="cd07067">
    <property type="entry name" value="HP_PGM_like"/>
    <property type="match status" value="1"/>
</dbReference>
<reference evidence="1 2" key="1">
    <citation type="submission" date="2023-07" db="EMBL/GenBank/DDBJ databases">
        <title>Genomic Encyclopedia of Type Strains, Phase IV (KMG-IV): sequencing the most valuable type-strain genomes for metagenomic binning, comparative biology and taxonomic classification.</title>
        <authorList>
            <person name="Goeker M."/>
        </authorList>
    </citation>
    <scope>NUCLEOTIDE SEQUENCE [LARGE SCALE GENOMIC DNA]</scope>
    <source>
        <strain evidence="1 2">DSM 19922</strain>
    </source>
</reference>
<protein>
    <submittedName>
        <fullName evidence="1">Phosphoglycerate mutase</fullName>
        <ecNumber evidence="1">5.4.2.12</ecNumber>
    </submittedName>
</protein>
<dbReference type="EC" id="5.4.2.12" evidence="1"/>
<dbReference type="PANTHER" id="PTHR48100">
    <property type="entry name" value="BROAD-SPECIFICITY PHOSPHATASE YOR283W-RELATED"/>
    <property type="match status" value="1"/>
</dbReference>
<dbReference type="InterPro" id="IPR013078">
    <property type="entry name" value="His_Pase_superF_clade-1"/>
</dbReference>
<dbReference type="EMBL" id="JAUSVU010000019">
    <property type="protein sequence ID" value="MDQ0535687.1"/>
    <property type="molecule type" value="Genomic_DNA"/>
</dbReference>
<dbReference type="InterPro" id="IPR029033">
    <property type="entry name" value="His_PPase_superfam"/>
</dbReference>
<comment type="caution">
    <text evidence="1">The sequence shown here is derived from an EMBL/GenBank/DDBJ whole genome shotgun (WGS) entry which is preliminary data.</text>
</comment>